<dbReference type="Pfam" id="PF13661">
    <property type="entry name" value="2OG-FeII_Oxy_4"/>
    <property type="match status" value="1"/>
</dbReference>
<evidence type="ECO:0000313" key="2">
    <source>
        <dbReference type="EMBL" id="MDM7861065.1"/>
    </source>
</evidence>
<evidence type="ECO:0000259" key="1">
    <source>
        <dbReference type="Pfam" id="PF13661"/>
    </source>
</evidence>
<feature type="domain" description="Prolyl 3,4-dihydroxylase TPA1/OFD1 N-terminal" evidence="1">
    <location>
        <begin position="136"/>
        <end position="227"/>
    </location>
</feature>
<proteinExistence type="predicted"/>
<sequence>MIELNPTLNTEAITQEYRTDNRVMINDIFQPQSAMQAQEILMTSDAFDYAYVKEGKPAILTPAESAQMTPQQQHQMRKEILEQASQGIGYLYGRQAIGVQSDERFLAIKHWLGDRATLDMVKAITGHQDISKVSVQATKYMHGHFLTRHNDIHPTEKRRVSFELNFSHDWHPDWGGLLQFYEQSGKPRDAWAPGFNTLALYDAQHIQSVTYLAPLARYPRVAISGWFLAD</sequence>
<protein>
    <submittedName>
        <fullName evidence="2">2OG-Fe(II) oxygenase family protein</fullName>
    </submittedName>
</protein>
<dbReference type="PANTHER" id="PTHR12117">
    <property type="entry name" value="HISTONE ACETYLTRANSFERASE COMPLEX"/>
    <property type="match status" value="1"/>
</dbReference>
<reference evidence="2 3" key="1">
    <citation type="submission" date="2023-06" db="EMBL/GenBank/DDBJ databases">
        <title>Alteromonas sp. ASW11-36 isolated from intertidal sand.</title>
        <authorList>
            <person name="Li Y."/>
        </authorList>
    </citation>
    <scope>NUCLEOTIDE SEQUENCE [LARGE SCALE GENOMIC DNA]</scope>
    <source>
        <strain evidence="2 3">ASW11-36</strain>
    </source>
</reference>
<evidence type="ECO:0000313" key="3">
    <source>
        <dbReference type="Proteomes" id="UP001234343"/>
    </source>
</evidence>
<dbReference type="Proteomes" id="UP001234343">
    <property type="component" value="Unassembled WGS sequence"/>
</dbReference>
<dbReference type="PANTHER" id="PTHR12117:SF0">
    <property type="entry name" value="PROLYL 3-HYDROXYLASE OGFOD1"/>
    <property type="match status" value="1"/>
</dbReference>
<comment type="caution">
    <text evidence="2">The sequence shown here is derived from an EMBL/GenBank/DDBJ whole genome shotgun (WGS) entry which is preliminary data.</text>
</comment>
<dbReference type="RefSeq" id="WP_289365389.1">
    <property type="nucleotide sequence ID" value="NZ_JAUCBP010000007.1"/>
</dbReference>
<dbReference type="EMBL" id="JAUCBP010000007">
    <property type="protein sequence ID" value="MDM7861065.1"/>
    <property type="molecule type" value="Genomic_DNA"/>
</dbReference>
<keyword evidence="3" id="KW-1185">Reference proteome</keyword>
<dbReference type="Gene3D" id="2.60.120.620">
    <property type="entry name" value="q2cbj1_9rhob like domain"/>
    <property type="match status" value="1"/>
</dbReference>
<gene>
    <name evidence="2" type="ORF">QTP81_10700</name>
</gene>
<dbReference type="InterPro" id="IPR051842">
    <property type="entry name" value="uS12_prolyl_hydroxylase"/>
</dbReference>
<organism evidence="2 3">
    <name type="scientific">Alteromonas arenosi</name>
    <dbReference type="NCBI Taxonomy" id="3055817"/>
    <lineage>
        <taxon>Bacteria</taxon>
        <taxon>Pseudomonadati</taxon>
        <taxon>Pseudomonadota</taxon>
        <taxon>Gammaproteobacteria</taxon>
        <taxon>Alteromonadales</taxon>
        <taxon>Alteromonadaceae</taxon>
        <taxon>Alteromonas/Salinimonas group</taxon>
        <taxon>Alteromonas</taxon>
    </lineage>
</organism>
<name>A0ABT7SXZ7_9ALTE</name>
<dbReference type="InterPro" id="IPR039558">
    <property type="entry name" value="TPA1/OFD1_N"/>
</dbReference>
<accession>A0ABT7SXZ7</accession>